<dbReference type="PANTHER" id="PTHR45527">
    <property type="entry name" value="NONRIBOSOMAL PEPTIDE SYNTHETASE"/>
    <property type="match status" value="1"/>
</dbReference>
<name>A0A938B2Z1_UNCTE</name>
<protein>
    <submittedName>
        <fullName evidence="2">Non-ribosomal peptide synthetase</fullName>
    </submittedName>
</protein>
<dbReference type="GO" id="GO:0043041">
    <property type="term" value="P:amino acid activation for nonribosomal peptide biosynthetic process"/>
    <property type="evidence" value="ECO:0007669"/>
    <property type="project" value="TreeGrafter"/>
</dbReference>
<dbReference type="GO" id="GO:0044550">
    <property type="term" value="P:secondary metabolite biosynthetic process"/>
    <property type="evidence" value="ECO:0007669"/>
    <property type="project" value="TreeGrafter"/>
</dbReference>
<dbReference type="GO" id="GO:0005829">
    <property type="term" value="C:cytosol"/>
    <property type="evidence" value="ECO:0007669"/>
    <property type="project" value="TreeGrafter"/>
</dbReference>
<accession>A0A938B2Z1</accession>
<gene>
    <name evidence="2" type="ORF">FJZ47_23170</name>
</gene>
<dbReference type="EMBL" id="VGLS01001002">
    <property type="protein sequence ID" value="MBM3226677.1"/>
    <property type="molecule type" value="Genomic_DNA"/>
</dbReference>
<dbReference type="Proteomes" id="UP000712673">
    <property type="component" value="Unassembled WGS sequence"/>
</dbReference>
<dbReference type="InterPro" id="IPR001242">
    <property type="entry name" value="Condensation_dom"/>
</dbReference>
<dbReference type="Pfam" id="PF00668">
    <property type="entry name" value="Condensation"/>
    <property type="match status" value="1"/>
</dbReference>
<organism evidence="2 3">
    <name type="scientific">Tectimicrobiota bacterium</name>
    <dbReference type="NCBI Taxonomy" id="2528274"/>
    <lineage>
        <taxon>Bacteria</taxon>
        <taxon>Pseudomonadati</taxon>
        <taxon>Nitrospinota/Tectimicrobiota group</taxon>
        <taxon>Candidatus Tectimicrobiota</taxon>
    </lineage>
</organism>
<dbReference type="GO" id="GO:0003824">
    <property type="term" value="F:catalytic activity"/>
    <property type="evidence" value="ECO:0007669"/>
    <property type="project" value="InterPro"/>
</dbReference>
<dbReference type="GO" id="GO:0031177">
    <property type="term" value="F:phosphopantetheine binding"/>
    <property type="evidence" value="ECO:0007669"/>
    <property type="project" value="TreeGrafter"/>
</dbReference>
<proteinExistence type="predicted"/>
<evidence type="ECO:0000259" key="1">
    <source>
        <dbReference type="Pfam" id="PF00668"/>
    </source>
</evidence>
<evidence type="ECO:0000313" key="2">
    <source>
        <dbReference type="EMBL" id="MBM3226677.1"/>
    </source>
</evidence>
<dbReference type="Gene3D" id="3.30.559.10">
    <property type="entry name" value="Chloramphenicol acetyltransferase-like domain"/>
    <property type="match status" value="1"/>
</dbReference>
<dbReference type="AlphaFoldDB" id="A0A938B2Z1"/>
<dbReference type="Gene3D" id="3.30.559.30">
    <property type="entry name" value="Nonribosomal peptide synthetase, condensation domain"/>
    <property type="match status" value="1"/>
</dbReference>
<evidence type="ECO:0000313" key="3">
    <source>
        <dbReference type="Proteomes" id="UP000712673"/>
    </source>
</evidence>
<sequence>MAHDTPCRIRLWRRSADEHVLLLVLHHIIADFWSLEVFVHELGLLYAATQTTVAAGDLPPASLLLEERQTLPPPGQPYTAYVHWQQQMLAGPDGARHQAYWQQQLAAPLPVLNLPTDRPRPPLQTWHGTAACQFLSATLTQALKTVSQAHDTTLYTTLLSAFYVLLYRYTGQADILVGSPMACRRQAAWSGVLGYFANPVVLRAQLTGTQSCSALIHQVRQTVLGAFEHQHYPFPWLVENLQVA</sequence>
<dbReference type="SUPFAM" id="SSF52777">
    <property type="entry name" value="CoA-dependent acyltransferases"/>
    <property type="match status" value="2"/>
</dbReference>
<dbReference type="InterPro" id="IPR023213">
    <property type="entry name" value="CAT-like_dom_sf"/>
</dbReference>
<feature type="domain" description="Condensation" evidence="1">
    <location>
        <begin position="4"/>
        <end position="242"/>
    </location>
</feature>
<feature type="non-terminal residue" evidence="2">
    <location>
        <position position="244"/>
    </location>
</feature>
<dbReference type="PANTHER" id="PTHR45527:SF1">
    <property type="entry name" value="FATTY ACID SYNTHASE"/>
    <property type="match status" value="1"/>
</dbReference>
<comment type="caution">
    <text evidence="2">The sequence shown here is derived from an EMBL/GenBank/DDBJ whole genome shotgun (WGS) entry which is preliminary data.</text>
</comment>
<reference evidence="2" key="1">
    <citation type="submission" date="2019-03" db="EMBL/GenBank/DDBJ databases">
        <title>Lake Tanganyika Metagenome-Assembled Genomes (MAGs).</title>
        <authorList>
            <person name="Tran P."/>
        </authorList>
    </citation>
    <scope>NUCLEOTIDE SEQUENCE</scope>
    <source>
        <strain evidence="2">K_DeepCast_65m_m2_066</strain>
    </source>
</reference>